<dbReference type="OrthoDB" id="511063at2759"/>
<evidence type="ECO:0000313" key="3">
    <source>
        <dbReference type="EMBL" id="PRW59733.1"/>
    </source>
</evidence>
<reference evidence="3 4" key="1">
    <citation type="journal article" date="2018" name="Plant J.">
        <title>Genome sequences of Chlorella sorokiniana UTEX 1602 and Micractinium conductrix SAG 241.80: implications to maltose excretion by a green alga.</title>
        <authorList>
            <person name="Arriola M.B."/>
            <person name="Velmurugan N."/>
            <person name="Zhang Y."/>
            <person name="Plunkett M.H."/>
            <person name="Hondzo H."/>
            <person name="Barney B.M."/>
        </authorList>
    </citation>
    <scope>NUCLEOTIDE SEQUENCE [LARGE SCALE GENOMIC DNA]</scope>
    <source>
        <strain evidence="4">UTEX 1602</strain>
    </source>
</reference>
<feature type="compositionally biased region" description="Polar residues" evidence="2">
    <location>
        <begin position="436"/>
        <end position="446"/>
    </location>
</feature>
<protein>
    <submittedName>
        <fullName evidence="3">Uncharacterized protein</fullName>
    </submittedName>
</protein>
<proteinExistence type="predicted"/>
<dbReference type="AlphaFoldDB" id="A0A2P6U093"/>
<evidence type="ECO:0000256" key="1">
    <source>
        <dbReference type="SAM" id="Coils"/>
    </source>
</evidence>
<dbReference type="Proteomes" id="UP000239899">
    <property type="component" value="Unassembled WGS sequence"/>
</dbReference>
<keyword evidence="1" id="KW-0175">Coiled coil</keyword>
<sequence>MQTGGPRKARVYDRLEGQETLPQAPQRWAQVDAAAAALRPGSIVSLAYECDELLVARRASDSGAWSLSVASTDWSSRGTSGWHTHALDYAVESLEPHCLFRVLRDGPRIALASLSADGHLLCASASGDRLGLAACGSSGGGSAWVAAGASWEQRDGALRNSRWPEKVLEARLLHITCLPTLQLQRCEEYYGGLLHEMHAEKAGMQKRLQELEEQRDAAVLEARRWQQAAAEHEAVLVRVQQREQQLPAAASAAVVLEGEAPQGDAVRQLAALHEQLESLAEGGLPALQQERARMSICLQTIKEITDMVRQSTSGAPSSASSDGVPEVVAAATAAVAAAAAGSQPGAAPYVTDTEGESRLRDYLGARPEQQDPLERLGLEAAPPPPRGEPSAASDEPESTPQRVLRALENAPPSSRDPDSAPPSSLKAAVPRAQRAPRSTAQRPLSESLTAAVHQLESGSPHQANGMAQYMATSVTSLGGLPAALRASQQRQALGRAGKAAAAKAAAGASASRMRSSFLQRPLLSVEDLLYC</sequence>
<accession>A0A2P6U093</accession>
<feature type="region of interest" description="Disordered" evidence="2">
    <location>
        <begin position="376"/>
        <end position="446"/>
    </location>
</feature>
<evidence type="ECO:0000313" key="4">
    <source>
        <dbReference type="Proteomes" id="UP000239899"/>
    </source>
</evidence>
<keyword evidence="4" id="KW-1185">Reference proteome</keyword>
<comment type="caution">
    <text evidence="3">The sequence shown here is derived from an EMBL/GenBank/DDBJ whole genome shotgun (WGS) entry which is preliminary data.</text>
</comment>
<feature type="coiled-coil region" evidence="1">
    <location>
        <begin position="194"/>
        <end position="242"/>
    </location>
</feature>
<gene>
    <name evidence="3" type="ORF">C2E21_1371</name>
</gene>
<dbReference type="EMBL" id="LHPG02000003">
    <property type="protein sequence ID" value="PRW59733.1"/>
    <property type="molecule type" value="Genomic_DNA"/>
</dbReference>
<name>A0A2P6U093_CHLSO</name>
<evidence type="ECO:0000256" key="2">
    <source>
        <dbReference type="SAM" id="MobiDB-lite"/>
    </source>
</evidence>
<organism evidence="3 4">
    <name type="scientific">Chlorella sorokiniana</name>
    <name type="common">Freshwater green alga</name>
    <dbReference type="NCBI Taxonomy" id="3076"/>
    <lineage>
        <taxon>Eukaryota</taxon>
        <taxon>Viridiplantae</taxon>
        <taxon>Chlorophyta</taxon>
        <taxon>core chlorophytes</taxon>
        <taxon>Trebouxiophyceae</taxon>
        <taxon>Chlorellales</taxon>
        <taxon>Chlorellaceae</taxon>
        <taxon>Chlorella clade</taxon>
        <taxon>Chlorella</taxon>
    </lineage>
</organism>